<evidence type="ECO:0000256" key="6">
    <source>
        <dbReference type="RuleBase" id="RU003660"/>
    </source>
</evidence>
<dbReference type="PANTHER" id="PTHR11758">
    <property type="entry name" value="40S RIBOSOMAL PROTEIN S15A"/>
    <property type="match status" value="1"/>
</dbReference>
<dbReference type="PROSITE" id="PS00053">
    <property type="entry name" value="RIBOSOMAL_S8"/>
    <property type="match status" value="1"/>
</dbReference>
<evidence type="ECO:0000256" key="5">
    <source>
        <dbReference type="HAMAP-Rule" id="MF_01302"/>
    </source>
</evidence>
<dbReference type="AlphaFoldDB" id="A0A1G2CYN3"/>
<dbReference type="GO" id="GO:1990904">
    <property type="term" value="C:ribonucleoprotein complex"/>
    <property type="evidence" value="ECO:0007669"/>
    <property type="project" value="UniProtKB-KW"/>
</dbReference>
<evidence type="ECO:0000313" key="7">
    <source>
        <dbReference type="EMBL" id="OGZ06322.1"/>
    </source>
</evidence>
<dbReference type="GO" id="GO:0003735">
    <property type="term" value="F:structural constituent of ribosome"/>
    <property type="evidence" value="ECO:0007669"/>
    <property type="project" value="InterPro"/>
</dbReference>
<dbReference type="HAMAP" id="MF_01302_B">
    <property type="entry name" value="Ribosomal_uS8_B"/>
    <property type="match status" value="1"/>
</dbReference>
<keyword evidence="3 5" id="KW-0687">Ribonucleoprotein</keyword>
<evidence type="ECO:0000256" key="1">
    <source>
        <dbReference type="ARBA" id="ARBA00006471"/>
    </source>
</evidence>
<dbReference type="Pfam" id="PF00410">
    <property type="entry name" value="Ribosomal_S8"/>
    <property type="match status" value="1"/>
</dbReference>
<dbReference type="Gene3D" id="3.30.1370.30">
    <property type="match status" value="1"/>
</dbReference>
<dbReference type="GO" id="GO:0005840">
    <property type="term" value="C:ribosome"/>
    <property type="evidence" value="ECO:0007669"/>
    <property type="project" value="UniProtKB-KW"/>
</dbReference>
<dbReference type="GO" id="GO:0006412">
    <property type="term" value="P:translation"/>
    <property type="evidence" value="ECO:0007669"/>
    <property type="project" value="UniProtKB-UniRule"/>
</dbReference>
<dbReference type="GO" id="GO:0019843">
    <property type="term" value="F:rRNA binding"/>
    <property type="evidence" value="ECO:0007669"/>
    <property type="project" value="UniProtKB-UniRule"/>
</dbReference>
<dbReference type="Gene3D" id="3.30.1490.10">
    <property type="match status" value="1"/>
</dbReference>
<evidence type="ECO:0000256" key="2">
    <source>
        <dbReference type="ARBA" id="ARBA00022980"/>
    </source>
</evidence>
<keyword evidence="5" id="KW-0699">rRNA-binding</keyword>
<evidence type="ECO:0000256" key="3">
    <source>
        <dbReference type="ARBA" id="ARBA00023274"/>
    </source>
</evidence>
<comment type="similarity">
    <text evidence="1 5 6">Belongs to the universal ribosomal protein uS8 family.</text>
</comment>
<name>A0A1G2CYN3_9BACT</name>
<dbReference type="GO" id="GO:0005737">
    <property type="term" value="C:cytoplasm"/>
    <property type="evidence" value="ECO:0007669"/>
    <property type="project" value="UniProtKB-ARBA"/>
</dbReference>
<dbReference type="InterPro" id="IPR000630">
    <property type="entry name" value="Ribosomal_uS8"/>
</dbReference>
<accession>A0A1G2CYN3</accession>
<comment type="function">
    <text evidence="5">One of the primary rRNA binding proteins, it binds directly to 16S rRNA central domain where it helps coordinate assembly of the platform of the 30S subunit.</text>
</comment>
<protein>
    <recommendedName>
        <fullName evidence="4 5">Small ribosomal subunit protein uS8</fullName>
    </recommendedName>
</protein>
<evidence type="ECO:0000313" key="8">
    <source>
        <dbReference type="Proteomes" id="UP000177122"/>
    </source>
</evidence>
<gene>
    <name evidence="5" type="primary">rpsH</name>
    <name evidence="7" type="ORF">A2845_00795</name>
</gene>
<dbReference type="Proteomes" id="UP000177122">
    <property type="component" value="Unassembled WGS sequence"/>
</dbReference>
<comment type="subunit">
    <text evidence="5">Part of the 30S ribosomal subunit. Contacts proteins S5 and S12.</text>
</comment>
<evidence type="ECO:0000256" key="4">
    <source>
        <dbReference type="ARBA" id="ARBA00035258"/>
    </source>
</evidence>
<reference evidence="7 8" key="1">
    <citation type="journal article" date="2016" name="Nat. Commun.">
        <title>Thousands of microbial genomes shed light on interconnected biogeochemical processes in an aquifer system.</title>
        <authorList>
            <person name="Anantharaman K."/>
            <person name="Brown C.T."/>
            <person name="Hug L.A."/>
            <person name="Sharon I."/>
            <person name="Castelle C.J."/>
            <person name="Probst A.J."/>
            <person name="Thomas B.C."/>
            <person name="Singh A."/>
            <person name="Wilkins M.J."/>
            <person name="Karaoz U."/>
            <person name="Brodie E.L."/>
            <person name="Williams K.H."/>
            <person name="Hubbard S.S."/>
            <person name="Banfield J.F."/>
        </authorList>
    </citation>
    <scope>NUCLEOTIDE SEQUENCE [LARGE SCALE GENOMIC DNA]</scope>
</reference>
<dbReference type="NCBIfam" id="NF001109">
    <property type="entry name" value="PRK00136.1"/>
    <property type="match status" value="1"/>
</dbReference>
<proteinExistence type="inferred from homology"/>
<keyword evidence="2 5" id="KW-0689">Ribosomal protein</keyword>
<dbReference type="FunFam" id="3.30.1490.10:FF:000001">
    <property type="entry name" value="30S ribosomal protein S8"/>
    <property type="match status" value="1"/>
</dbReference>
<comment type="caution">
    <text evidence="7">The sequence shown here is derived from an EMBL/GenBank/DDBJ whole genome shotgun (WGS) entry which is preliminary data.</text>
</comment>
<organism evidence="7 8">
    <name type="scientific">Candidatus Lloydbacteria bacterium RIFCSPHIGHO2_01_FULL_49_22</name>
    <dbReference type="NCBI Taxonomy" id="1798658"/>
    <lineage>
        <taxon>Bacteria</taxon>
        <taxon>Candidatus Lloydiibacteriota</taxon>
    </lineage>
</organism>
<dbReference type="SUPFAM" id="SSF56047">
    <property type="entry name" value="Ribosomal protein S8"/>
    <property type="match status" value="1"/>
</dbReference>
<sequence>MVITDPIADMFMRIRNGGAAKKTVVYIPFSDLKMRIANTLMKEGYLSSVSKKILKGRITERMIAVGIIYSEDKLPLVRGMERVSRPSCRSYIGAKELRPVNQGHGIMLLSTPKGILTGEEARKEHVGGEIIGKIW</sequence>
<dbReference type="EMBL" id="MHLI01000004">
    <property type="protein sequence ID" value="OGZ06322.1"/>
    <property type="molecule type" value="Genomic_DNA"/>
</dbReference>
<dbReference type="InterPro" id="IPR035987">
    <property type="entry name" value="Ribosomal_uS8_sf"/>
</dbReference>
<keyword evidence="5" id="KW-0694">RNA-binding</keyword>
<dbReference type="InterPro" id="IPR047863">
    <property type="entry name" value="Ribosomal_uS8_CS"/>
</dbReference>